<dbReference type="Pfam" id="PF07883">
    <property type="entry name" value="Cupin_2"/>
    <property type="match status" value="1"/>
</dbReference>
<dbReference type="AlphaFoldDB" id="A0A510UFJ0"/>
<dbReference type="SUPFAM" id="SSF46689">
    <property type="entry name" value="Homeodomain-like"/>
    <property type="match status" value="2"/>
</dbReference>
<evidence type="ECO:0000256" key="1">
    <source>
        <dbReference type="ARBA" id="ARBA00023015"/>
    </source>
</evidence>
<dbReference type="Pfam" id="PF12833">
    <property type="entry name" value="HTH_18"/>
    <property type="match status" value="1"/>
</dbReference>
<evidence type="ECO:0000256" key="3">
    <source>
        <dbReference type="ARBA" id="ARBA00023163"/>
    </source>
</evidence>
<dbReference type="SUPFAM" id="SSF51182">
    <property type="entry name" value="RmlC-like cupins"/>
    <property type="match status" value="1"/>
</dbReference>
<evidence type="ECO:0000256" key="2">
    <source>
        <dbReference type="ARBA" id="ARBA00023125"/>
    </source>
</evidence>
<dbReference type="InterPro" id="IPR013096">
    <property type="entry name" value="Cupin_2"/>
</dbReference>
<dbReference type="PROSITE" id="PS01124">
    <property type="entry name" value="HTH_ARAC_FAMILY_2"/>
    <property type="match status" value="1"/>
</dbReference>
<keyword evidence="1" id="KW-0805">Transcription regulation</keyword>
<name>A0A510UFJ0_ALIFS</name>
<keyword evidence="2" id="KW-0238">DNA-binding</keyword>
<dbReference type="GO" id="GO:0043565">
    <property type="term" value="F:sequence-specific DNA binding"/>
    <property type="evidence" value="ECO:0007669"/>
    <property type="project" value="InterPro"/>
</dbReference>
<gene>
    <name evidence="5" type="ORF">AFI02nite_02460</name>
    <name evidence="6" type="ORF">GNP77_06330</name>
</gene>
<dbReference type="Proteomes" id="UP000321787">
    <property type="component" value="Unassembled WGS sequence"/>
</dbReference>
<dbReference type="GO" id="GO:0003700">
    <property type="term" value="F:DNA-binding transcription factor activity"/>
    <property type="evidence" value="ECO:0007669"/>
    <property type="project" value="InterPro"/>
</dbReference>
<dbReference type="EMBL" id="BJTZ01000001">
    <property type="protein sequence ID" value="GEK12210.1"/>
    <property type="molecule type" value="Genomic_DNA"/>
</dbReference>
<dbReference type="PANTHER" id="PTHR46796">
    <property type="entry name" value="HTH-TYPE TRANSCRIPTIONAL ACTIVATOR RHAS-RELATED"/>
    <property type="match status" value="1"/>
</dbReference>
<comment type="caution">
    <text evidence="5">The sequence shown here is derived from an EMBL/GenBank/DDBJ whole genome shotgun (WGS) entry which is preliminary data.</text>
</comment>
<dbReference type="RefSeq" id="WP_081249385.1">
    <property type="nucleotide sequence ID" value="NZ_MCGJ02000003.1"/>
</dbReference>
<dbReference type="SMART" id="SM00342">
    <property type="entry name" value="HTH_ARAC"/>
    <property type="match status" value="1"/>
</dbReference>
<dbReference type="InterPro" id="IPR018060">
    <property type="entry name" value="HTH_AraC"/>
</dbReference>
<feature type="domain" description="HTH araC/xylS-type" evidence="4">
    <location>
        <begin position="157"/>
        <end position="255"/>
    </location>
</feature>
<dbReference type="PRINTS" id="PR00032">
    <property type="entry name" value="HTHARAC"/>
</dbReference>
<reference evidence="5 7" key="1">
    <citation type="submission" date="2019-07" db="EMBL/GenBank/DDBJ databases">
        <title>Whole genome shotgun sequence of Aliivibrio fischeri NBRC 101058.</title>
        <authorList>
            <person name="Hosoyama A."/>
            <person name="Uohara A."/>
            <person name="Ohji S."/>
            <person name="Ichikawa N."/>
        </authorList>
    </citation>
    <scope>NUCLEOTIDE SEQUENCE [LARGE SCALE GENOMIC DNA]</scope>
    <source>
        <strain evidence="5 7">NBRC 101058</strain>
    </source>
</reference>
<accession>A0A510UFJ0</accession>
<dbReference type="EMBL" id="WOBO01000005">
    <property type="protein sequence ID" value="MUK44995.1"/>
    <property type="molecule type" value="Genomic_DNA"/>
</dbReference>
<dbReference type="Gene3D" id="2.60.120.10">
    <property type="entry name" value="Jelly Rolls"/>
    <property type="match status" value="1"/>
</dbReference>
<evidence type="ECO:0000313" key="7">
    <source>
        <dbReference type="Proteomes" id="UP000321787"/>
    </source>
</evidence>
<dbReference type="Gene3D" id="1.10.10.60">
    <property type="entry name" value="Homeodomain-like"/>
    <property type="match status" value="2"/>
</dbReference>
<organism evidence="5 7">
    <name type="scientific">Aliivibrio fischeri</name>
    <name type="common">Vibrio fischeri</name>
    <dbReference type="NCBI Taxonomy" id="668"/>
    <lineage>
        <taxon>Bacteria</taxon>
        <taxon>Pseudomonadati</taxon>
        <taxon>Pseudomonadota</taxon>
        <taxon>Gammaproteobacteria</taxon>
        <taxon>Vibrionales</taxon>
        <taxon>Vibrionaceae</taxon>
        <taxon>Aliivibrio</taxon>
    </lineage>
</organism>
<sequence>MMEIDWISPTQIIMLPEERELHSHHYHQLVIGLKGQAEFEINNNLSVIYAGKVAVIPANQEHAFLSLYQSEILVLNFPQFFTDDELASRVKKLFCKMGYYQLDSQIQHLIQLLVCEIQSNIDDHLLSRTCSNTIISLLERHLIDENSAKKIKRLNPDVIDNFITLHLGTKITIAQLASTVFLGESQFYAIFKQEFGLTPHQYIVTKRIEYSKKLLRESTLTVGEIAQQAGFANQSAFSHAFMKKVGDSPSHYRNMNFIRN</sequence>
<dbReference type="InterPro" id="IPR011051">
    <property type="entry name" value="RmlC_Cupin_sf"/>
</dbReference>
<dbReference type="InterPro" id="IPR020449">
    <property type="entry name" value="Tscrpt_reg_AraC-type_HTH"/>
</dbReference>
<dbReference type="PANTHER" id="PTHR46796:SF10">
    <property type="entry name" value="TRANSCRIPTIONAL ACTIVATOR FEAR"/>
    <property type="match status" value="1"/>
</dbReference>
<reference evidence="6 8" key="2">
    <citation type="submission" date="2019-11" db="EMBL/GenBank/DDBJ databases">
        <title>Using colonization assays and comparative genomics to discover symbiosis behaviors and factors in Vibrio fischeri.</title>
        <authorList>
            <person name="Bongrand C."/>
            <person name="Moriano-Gutierrez S."/>
            <person name="Arevalo P."/>
            <person name="Mcfall-Ngai M."/>
            <person name="Visick K."/>
            <person name="Polz M.F."/>
            <person name="Ruby E.G."/>
        </authorList>
    </citation>
    <scope>NUCLEOTIDE SEQUENCE [LARGE SCALE GENOMIC DNA]</scope>
    <source>
        <strain evidence="8">emors.3.2</strain>
        <strain evidence="6">Emors.3.2</strain>
    </source>
</reference>
<dbReference type="InterPro" id="IPR050204">
    <property type="entry name" value="AraC_XylS_family_regulators"/>
</dbReference>
<keyword evidence="3" id="KW-0804">Transcription</keyword>
<evidence type="ECO:0000313" key="6">
    <source>
        <dbReference type="EMBL" id="MUK44995.1"/>
    </source>
</evidence>
<evidence type="ECO:0000313" key="8">
    <source>
        <dbReference type="Proteomes" id="UP000435323"/>
    </source>
</evidence>
<proteinExistence type="predicted"/>
<protein>
    <submittedName>
        <fullName evidence="5">AraC family transcriptional regulator</fullName>
    </submittedName>
    <submittedName>
        <fullName evidence="6">Helix-turn-helix domain-containing protein</fullName>
    </submittedName>
</protein>
<dbReference type="InterPro" id="IPR009057">
    <property type="entry name" value="Homeodomain-like_sf"/>
</dbReference>
<dbReference type="InterPro" id="IPR014710">
    <property type="entry name" value="RmlC-like_jellyroll"/>
</dbReference>
<evidence type="ECO:0000259" key="4">
    <source>
        <dbReference type="PROSITE" id="PS01124"/>
    </source>
</evidence>
<dbReference type="Proteomes" id="UP000435323">
    <property type="component" value="Unassembled WGS sequence"/>
</dbReference>
<evidence type="ECO:0000313" key="5">
    <source>
        <dbReference type="EMBL" id="GEK12210.1"/>
    </source>
</evidence>